<keyword evidence="2" id="KW-0053">Apoptosis</keyword>
<dbReference type="GO" id="GO:0001836">
    <property type="term" value="P:release of cytochrome c from mitochondria"/>
    <property type="evidence" value="ECO:0007669"/>
    <property type="project" value="TreeGrafter"/>
</dbReference>
<organism evidence="6 7">
    <name type="scientific">Geodia barretti</name>
    <name type="common">Barrett's horny sponge</name>
    <dbReference type="NCBI Taxonomy" id="519541"/>
    <lineage>
        <taxon>Eukaryota</taxon>
        <taxon>Metazoa</taxon>
        <taxon>Porifera</taxon>
        <taxon>Demospongiae</taxon>
        <taxon>Heteroscleromorpha</taxon>
        <taxon>Tetractinellida</taxon>
        <taxon>Astrophorina</taxon>
        <taxon>Geodiidae</taxon>
        <taxon>Geodia</taxon>
    </lineage>
</organism>
<dbReference type="InterPro" id="IPR002475">
    <property type="entry name" value="Bcl2-like"/>
</dbReference>
<evidence type="ECO:0000256" key="4">
    <source>
        <dbReference type="SAM" id="Phobius"/>
    </source>
</evidence>
<keyword evidence="7" id="KW-1185">Reference proteome</keyword>
<evidence type="ECO:0000313" key="7">
    <source>
        <dbReference type="Proteomes" id="UP001174909"/>
    </source>
</evidence>
<evidence type="ECO:0000256" key="3">
    <source>
        <dbReference type="SAM" id="MobiDB-lite"/>
    </source>
</evidence>
<dbReference type="InterPro" id="IPR046371">
    <property type="entry name" value="Bcl-2_BH1-3"/>
</dbReference>
<accession>A0AA35SYK0</accession>
<keyword evidence="4" id="KW-1133">Transmembrane helix</keyword>
<dbReference type="GO" id="GO:0008630">
    <property type="term" value="P:intrinsic apoptotic signaling pathway in response to DNA damage"/>
    <property type="evidence" value="ECO:0007669"/>
    <property type="project" value="TreeGrafter"/>
</dbReference>
<dbReference type="SUPFAM" id="SSF56854">
    <property type="entry name" value="Bcl-2 inhibitors of programmed cell death"/>
    <property type="match status" value="1"/>
</dbReference>
<feature type="compositionally biased region" description="Basic residues" evidence="3">
    <location>
        <begin position="16"/>
        <end position="31"/>
    </location>
</feature>
<dbReference type="Gene3D" id="1.10.437.10">
    <property type="entry name" value="Blc2-like"/>
    <property type="match status" value="1"/>
</dbReference>
<keyword evidence="4" id="KW-0472">Membrane</keyword>
<protein>
    <recommendedName>
        <fullName evidence="5">Bcl-2 Bcl-2 homology region 1-3 domain-containing protein</fullName>
    </recommendedName>
</protein>
<comment type="caution">
    <text evidence="6">The sequence shown here is derived from an EMBL/GenBank/DDBJ whole genome shotgun (WGS) entry which is preliminary data.</text>
</comment>
<dbReference type="CDD" id="cd06845">
    <property type="entry name" value="Bcl-2_like"/>
    <property type="match status" value="1"/>
</dbReference>
<dbReference type="InterPro" id="IPR036834">
    <property type="entry name" value="Bcl-2-like_sf"/>
</dbReference>
<dbReference type="GO" id="GO:0097192">
    <property type="term" value="P:extrinsic apoptotic signaling pathway in absence of ligand"/>
    <property type="evidence" value="ECO:0007669"/>
    <property type="project" value="TreeGrafter"/>
</dbReference>
<keyword evidence="4" id="KW-0812">Transmembrane</keyword>
<evidence type="ECO:0000259" key="5">
    <source>
        <dbReference type="SMART" id="SM00337"/>
    </source>
</evidence>
<dbReference type="EMBL" id="CASHTH010002937">
    <property type="protein sequence ID" value="CAI8037426.1"/>
    <property type="molecule type" value="Genomic_DNA"/>
</dbReference>
<feature type="region of interest" description="Disordered" evidence="3">
    <location>
        <begin position="13"/>
        <end position="47"/>
    </location>
</feature>
<dbReference type="AlphaFoldDB" id="A0AA35SYK0"/>
<proteinExistence type="inferred from homology"/>
<evidence type="ECO:0000313" key="6">
    <source>
        <dbReference type="EMBL" id="CAI8037426.1"/>
    </source>
</evidence>
<dbReference type="GO" id="GO:0005741">
    <property type="term" value="C:mitochondrial outer membrane"/>
    <property type="evidence" value="ECO:0007669"/>
    <property type="project" value="TreeGrafter"/>
</dbReference>
<dbReference type="GO" id="GO:0051400">
    <property type="term" value="F:BH domain binding"/>
    <property type="evidence" value="ECO:0007669"/>
    <property type="project" value="TreeGrafter"/>
</dbReference>
<sequence length="260" mass="28586">MAGKSLAYCALTHSPRSVRKHRQRASPKLNKRTATAASPLAGGRRMSDDPAVVQAEFLARDVVEYLLKEKGMPVNGYTGVLPGQLKEVETNAVRCLHEPPFQQARMQIVYGCQYIMNQHGVEIEQVCMKVDVGDEHLYSNVREALATIWEEPQNWGRLVSLFVAAYYLCKRICDEEGKESEKIDSVIGWLTAFLRENAVPWVVERGGFSGVLYGTNLKQVKPAAGTAVEDCKSDYNTKASLLVTALGLGAAVVVGTIIGR</sequence>
<dbReference type="PROSITE" id="PS50062">
    <property type="entry name" value="BCL2_FAMILY"/>
    <property type="match status" value="1"/>
</dbReference>
<name>A0AA35SYK0_GEOBA</name>
<comment type="similarity">
    <text evidence="1">Belongs to the Bcl-2 family.</text>
</comment>
<feature type="transmembrane region" description="Helical" evidence="4">
    <location>
        <begin position="239"/>
        <end position="259"/>
    </location>
</feature>
<dbReference type="Proteomes" id="UP001174909">
    <property type="component" value="Unassembled WGS sequence"/>
</dbReference>
<dbReference type="GO" id="GO:0042981">
    <property type="term" value="P:regulation of apoptotic process"/>
    <property type="evidence" value="ECO:0007669"/>
    <property type="project" value="InterPro"/>
</dbReference>
<dbReference type="PRINTS" id="PR01862">
    <property type="entry name" value="BCL2FAMILY"/>
</dbReference>
<dbReference type="PANTHER" id="PTHR11256">
    <property type="entry name" value="BCL-2 RELATED"/>
    <property type="match status" value="1"/>
</dbReference>
<dbReference type="Pfam" id="PF00452">
    <property type="entry name" value="Bcl-2"/>
    <property type="match status" value="1"/>
</dbReference>
<evidence type="ECO:0000256" key="2">
    <source>
        <dbReference type="ARBA" id="ARBA00022703"/>
    </source>
</evidence>
<gene>
    <name evidence="6" type="ORF">GBAR_LOCUS20933</name>
</gene>
<reference evidence="6" key="1">
    <citation type="submission" date="2023-03" db="EMBL/GenBank/DDBJ databases">
        <authorList>
            <person name="Steffen K."/>
            <person name="Cardenas P."/>
        </authorList>
    </citation>
    <scope>NUCLEOTIDE SEQUENCE</scope>
</reference>
<evidence type="ECO:0000256" key="1">
    <source>
        <dbReference type="ARBA" id="ARBA00009458"/>
    </source>
</evidence>
<dbReference type="InterPro" id="IPR026298">
    <property type="entry name" value="Bcl-2_fam"/>
</dbReference>
<dbReference type="PANTHER" id="PTHR11256:SF50">
    <property type="entry name" value="APOPTOSIS REGULATOR CED-9"/>
    <property type="match status" value="1"/>
</dbReference>
<dbReference type="SMART" id="SM00337">
    <property type="entry name" value="BCL"/>
    <property type="match status" value="1"/>
</dbReference>
<feature type="domain" description="Bcl-2 Bcl-2 homology region 1-3" evidence="5">
    <location>
        <begin position="108"/>
        <end position="208"/>
    </location>
</feature>